<dbReference type="CDD" id="cd18186">
    <property type="entry name" value="BTB_POZ_ZBTB_KLHL-like"/>
    <property type="match status" value="1"/>
</dbReference>
<dbReference type="EMBL" id="MG011691">
    <property type="protein sequence ID" value="AVK77284.1"/>
    <property type="molecule type" value="Genomic_DNA"/>
</dbReference>
<proteinExistence type="predicted"/>
<dbReference type="InterPro" id="IPR011333">
    <property type="entry name" value="SKP1/BTB/POZ_sf"/>
</dbReference>
<organism evidence="2">
    <name type="scientific">Pandoravirus macleodensis</name>
    <dbReference type="NCBI Taxonomy" id="2107707"/>
    <lineage>
        <taxon>Viruses</taxon>
        <taxon>Pandoravirus</taxon>
    </lineage>
</organism>
<protein>
    <submittedName>
        <fullName evidence="2">BTB domain containing protein</fullName>
    </submittedName>
</protein>
<dbReference type="GeneID" id="36841739"/>
<evidence type="ECO:0000313" key="2">
    <source>
        <dbReference type="EMBL" id="AVK77284.1"/>
    </source>
</evidence>
<dbReference type="SUPFAM" id="SSF54695">
    <property type="entry name" value="POZ domain"/>
    <property type="match status" value="1"/>
</dbReference>
<evidence type="ECO:0000259" key="1">
    <source>
        <dbReference type="PROSITE" id="PS50097"/>
    </source>
</evidence>
<gene>
    <name evidence="2" type="ORF">pmac_cds_596</name>
</gene>
<name>A0A2U7UFP9_9VIRU</name>
<dbReference type="Gene3D" id="3.30.710.10">
    <property type="entry name" value="Potassium Channel Kv1.1, Chain A"/>
    <property type="match status" value="1"/>
</dbReference>
<sequence length="392" mass="42791">MAQSPKRILASMRHQHCDCVLEVRPCGADESVAPTRIAAHRAILARAAYFGALFRQVEPDRVDRRDDSGARVCRSVYILQMPFDPAALAFVVDCLYDDEHVYGVIDCADPVDTIHAALFVEAPPYHVRCLVRIVVKALLTGIATKTRNGNNADGARAHLASFLWHMLASGLDPTVKTRLLGRTLGLVSETERATILTKHADLAPAHFYHPPSRVGDAIMSDDGRRWRLVHLVFDDIEFVGGKKRVEWDGMVFSGFMGPTSYGDNGVRVHIERAPNAARVGGDKGDVLRAVSVTDARGYDITESVSLGPFWAPCGGGTEAGSLCEQQRAAYAASGRTLPRGALIMPDVACSDGNQLHDLVASTQRVRRTVGIDLEAYEIVLLVEELGRQERPT</sequence>
<dbReference type="PROSITE" id="PS50097">
    <property type="entry name" value="BTB"/>
    <property type="match status" value="1"/>
</dbReference>
<dbReference type="KEGG" id="vg:36841739"/>
<dbReference type="InterPro" id="IPR000210">
    <property type="entry name" value="BTB/POZ_dom"/>
</dbReference>
<accession>A0A2U7UFP9</accession>
<dbReference type="Proteomes" id="UP000249758">
    <property type="component" value="Segment"/>
</dbReference>
<feature type="domain" description="BTB" evidence="1">
    <location>
        <begin position="17"/>
        <end position="99"/>
    </location>
</feature>
<dbReference type="RefSeq" id="YP_009481280.1">
    <property type="nucleotide sequence ID" value="NC_037665.1"/>
</dbReference>
<reference evidence="2" key="1">
    <citation type="journal article" date="2018" name="Nat. Commun.">
        <title>Diversity and evolution of the emerging Pandoraviridae family.</title>
        <authorList>
            <person name="Legendre M."/>
            <person name="Fabre E."/>
            <person name="Poirot O."/>
            <person name="Jeudy S."/>
            <person name="Lartigue A."/>
            <person name="Alempic J.M."/>
            <person name="Beucher L."/>
            <person name="Philippe N."/>
            <person name="Bertaux L."/>
            <person name="Christo-Foroux E."/>
            <person name="Labadie K."/>
            <person name="Coute Y."/>
            <person name="Abergel C."/>
            <person name="Claverie J.M."/>
        </authorList>
    </citation>
    <scope>NUCLEOTIDE SEQUENCE [LARGE SCALE GENOMIC DNA]</scope>
    <source>
        <strain evidence="2">Macleodensis</strain>
    </source>
</reference>